<name>A0ABV3XZD7_9ACTN</name>
<dbReference type="InterPro" id="IPR024705">
    <property type="entry name" value="Ssp411"/>
</dbReference>
<protein>
    <submittedName>
        <fullName evidence="2">Thioredoxin domain-containing protein</fullName>
    </submittedName>
</protein>
<dbReference type="EMBL" id="JBFSHR010000005">
    <property type="protein sequence ID" value="MEX6428662.1"/>
    <property type="molecule type" value="Genomic_DNA"/>
</dbReference>
<dbReference type="InterPro" id="IPR008928">
    <property type="entry name" value="6-hairpin_glycosidase_sf"/>
</dbReference>
<evidence type="ECO:0000259" key="1">
    <source>
        <dbReference type="Pfam" id="PF03190"/>
    </source>
</evidence>
<dbReference type="SUPFAM" id="SSF52833">
    <property type="entry name" value="Thioredoxin-like"/>
    <property type="match status" value="1"/>
</dbReference>
<dbReference type="PANTHER" id="PTHR42899">
    <property type="entry name" value="SPERMATOGENESIS-ASSOCIATED PROTEIN 20"/>
    <property type="match status" value="1"/>
</dbReference>
<reference evidence="2 3" key="1">
    <citation type="submission" date="2024-07" db="EMBL/GenBank/DDBJ databases">
        <title>Draft Genome Sequence of Ferrimicrobium acidiphilum Strain YE2023, Isolated from a Pulp of Bioleach Reactor.</title>
        <authorList>
            <person name="Elkina Y.A."/>
            <person name="Bulaeva A.G."/>
            <person name="Beletsky A.V."/>
            <person name="Mardanov A.V."/>
        </authorList>
    </citation>
    <scope>NUCLEOTIDE SEQUENCE [LARGE SCALE GENOMIC DNA]</scope>
    <source>
        <strain evidence="2 3">YE2023</strain>
    </source>
</reference>
<dbReference type="RefSeq" id="WP_369084160.1">
    <property type="nucleotide sequence ID" value="NZ_JBFSHR010000005.1"/>
</dbReference>
<dbReference type="Gene3D" id="3.40.30.10">
    <property type="entry name" value="Glutaredoxin"/>
    <property type="match status" value="1"/>
</dbReference>
<comment type="caution">
    <text evidence="2">The sequence shown here is derived from an EMBL/GenBank/DDBJ whole genome shotgun (WGS) entry which is preliminary data.</text>
</comment>
<evidence type="ECO:0000313" key="3">
    <source>
        <dbReference type="Proteomes" id="UP001560267"/>
    </source>
</evidence>
<gene>
    <name evidence="2" type="ORF">AB6A68_02260</name>
</gene>
<dbReference type="PIRSF" id="PIRSF006402">
    <property type="entry name" value="UCP006402_thioredoxin"/>
    <property type="match status" value="1"/>
</dbReference>
<feature type="domain" description="Spermatogenesis-associated protein 20-like TRX" evidence="1">
    <location>
        <begin position="9"/>
        <end position="170"/>
    </location>
</feature>
<proteinExistence type="predicted"/>
<organism evidence="2 3">
    <name type="scientific">Ferrimicrobium acidiphilum</name>
    <dbReference type="NCBI Taxonomy" id="121039"/>
    <lineage>
        <taxon>Bacteria</taxon>
        <taxon>Bacillati</taxon>
        <taxon>Actinomycetota</taxon>
        <taxon>Acidimicrobiia</taxon>
        <taxon>Acidimicrobiales</taxon>
        <taxon>Acidimicrobiaceae</taxon>
        <taxon>Ferrimicrobium</taxon>
    </lineage>
</organism>
<keyword evidence="3" id="KW-1185">Reference proteome</keyword>
<dbReference type="InterPro" id="IPR036249">
    <property type="entry name" value="Thioredoxin-like_sf"/>
</dbReference>
<sequence>MTAIPPPITNRLHACSSRYLLQHAGDPVAWQPYGPDAFDLAQALDRPLLISIGYSACHWCHVMAHETFNQPDVAAFLNQHFVCIKVDREEHPDVDALYMEALIAQQGSGGWPITVFATPAGVPIYCATYLPPYRSSHLPGLLTIAEKIVHLRTHQPEAIAEASHEYEKSLASQHALPPSVPTSSVDADAVTEQMVEDLYQRFDPEFGGFGHQPKFPQPYLLDILWRSRSLVVDPARIETMVLTTLKAMANGGIHDHIDGGFFRYATDRFWITPHFEKMLYDQAGLLALYATVAVDTNDRDLRWVAERIFSFSSTTLRLASGLYASSTDADSEGEEGGYYLLSANELSDLLGAGYQTFAEFYGTSAGGNFEGRNIVHRPLGASPRADDAIASLRQAVSDYRRQRVTLGIDDKATCDGNASWTSALLRAGRVMADATMIAAGLDLMQCIRDAFRHGDDLLHVCYPSGATIDAYASDYVNYAGAALEAFTVTGEMTWLDESSWALTRVIARFMNSDRPDLSIGRHGGMLPFQSFDRYDGATPSTNSLFAWLAQRVGFITRDPQLQQVASRLLEAYLPLIERVPSSFSILCWTLAERDLGTTEVLIPGDSTPELLDVALTSTRGDLIVVHGTGAAILEDLAPGVAYLCHDRVCQLPTSDPERLRSALAGLA</sequence>
<dbReference type="PANTHER" id="PTHR42899:SF1">
    <property type="entry name" value="SPERMATOGENESIS-ASSOCIATED PROTEIN 20"/>
    <property type="match status" value="1"/>
</dbReference>
<dbReference type="Proteomes" id="UP001560267">
    <property type="component" value="Unassembled WGS sequence"/>
</dbReference>
<dbReference type="CDD" id="cd02955">
    <property type="entry name" value="SSP411"/>
    <property type="match status" value="1"/>
</dbReference>
<dbReference type="InterPro" id="IPR004879">
    <property type="entry name" value="Ssp411-like_TRX"/>
</dbReference>
<dbReference type="Pfam" id="PF03190">
    <property type="entry name" value="Thioredox_DsbH"/>
    <property type="match status" value="1"/>
</dbReference>
<accession>A0ABV3XZD7</accession>
<dbReference type="SUPFAM" id="SSF48208">
    <property type="entry name" value="Six-hairpin glycosidases"/>
    <property type="match status" value="1"/>
</dbReference>
<evidence type="ECO:0000313" key="2">
    <source>
        <dbReference type="EMBL" id="MEX6428662.1"/>
    </source>
</evidence>